<organism evidence="2 3">
    <name type="scientific">Aspergillus ellipticus CBS 707.79</name>
    <dbReference type="NCBI Taxonomy" id="1448320"/>
    <lineage>
        <taxon>Eukaryota</taxon>
        <taxon>Fungi</taxon>
        <taxon>Dikarya</taxon>
        <taxon>Ascomycota</taxon>
        <taxon>Pezizomycotina</taxon>
        <taxon>Eurotiomycetes</taxon>
        <taxon>Eurotiomycetidae</taxon>
        <taxon>Eurotiales</taxon>
        <taxon>Aspergillaceae</taxon>
        <taxon>Aspergillus</taxon>
        <taxon>Aspergillus subgen. Circumdati</taxon>
    </lineage>
</organism>
<keyword evidence="1" id="KW-0472">Membrane</keyword>
<keyword evidence="1" id="KW-0812">Transmembrane</keyword>
<dbReference type="Proteomes" id="UP000247810">
    <property type="component" value="Unassembled WGS sequence"/>
</dbReference>
<dbReference type="AlphaFoldDB" id="A0A319DWQ2"/>
<reference evidence="2 3" key="1">
    <citation type="submission" date="2018-02" db="EMBL/GenBank/DDBJ databases">
        <title>The genomes of Aspergillus section Nigri reveals drivers in fungal speciation.</title>
        <authorList>
            <consortium name="DOE Joint Genome Institute"/>
            <person name="Vesth T.C."/>
            <person name="Nybo J."/>
            <person name="Theobald S."/>
            <person name="Brandl J."/>
            <person name="Frisvad J.C."/>
            <person name="Nielsen K.F."/>
            <person name="Lyhne E.K."/>
            <person name="Kogle M.E."/>
            <person name="Kuo A."/>
            <person name="Riley R."/>
            <person name="Clum A."/>
            <person name="Nolan M."/>
            <person name="Lipzen A."/>
            <person name="Salamov A."/>
            <person name="Henrissat B."/>
            <person name="Wiebenga A."/>
            <person name="De vries R.P."/>
            <person name="Grigoriev I.V."/>
            <person name="Mortensen U.H."/>
            <person name="Andersen M.R."/>
            <person name="Baker S.E."/>
        </authorList>
    </citation>
    <scope>NUCLEOTIDE SEQUENCE [LARGE SCALE GENOMIC DNA]</scope>
    <source>
        <strain evidence="2 3">CBS 707.79</strain>
    </source>
</reference>
<dbReference type="VEuPathDB" id="FungiDB:BO71DRAFT_425867"/>
<feature type="non-terminal residue" evidence="2">
    <location>
        <position position="90"/>
    </location>
</feature>
<evidence type="ECO:0000313" key="3">
    <source>
        <dbReference type="Proteomes" id="UP000247810"/>
    </source>
</evidence>
<gene>
    <name evidence="2" type="ORF">BO71DRAFT_425867</name>
</gene>
<evidence type="ECO:0000313" key="2">
    <source>
        <dbReference type="EMBL" id="PYH98617.1"/>
    </source>
</evidence>
<dbReference type="STRING" id="1448320.A0A319DWQ2"/>
<accession>A0A319DWQ2</accession>
<keyword evidence="1" id="KW-1133">Transmembrane helix</keyword>
<dbReference type="EMBL" id="KZ825809">
    <property type="protein sequence ID" value="PYH98617.1"/>
    <property type="molecule type" value="Genomic_DNA"/>
</dbReference>
<evidence type="ECO:0000256" key="1">
    <source>
        <dbReference type="SAM" id="Phobius"/>
    </source>
</evidence>
<keyword evidence="3" id="KW-1185">Reference proteome</keyword>
<feature type="transmembrane region" description="Helical" evidence="1">
    <location>
        <begin position="53"/>
        <end position="72"/>
    </location>
</feature>
<protein>
    <submittedName>
        <fullName evidence="2">Uncharacterized protein</fullName>
    </submittedName>
</protein>
<proteinExistence type="predicted"/>
<name>A0A319DWQ2_9EURO</name>
<sequence length="90" mass="9266">MKAGGPPPAPGYGNINGMGGGGMNGMNGTFTNGTGAAIPKPVSTVNYGPELQVTVWTMTAFSIVVVFLRLVGNYKFGNIQLSDLVTLFAL</sequence>